<evidence type="ECO:0000259" key="1">
    <source>
        <dbReference type="Pfam" id="PF07638"/>
    </source>
</evidence>
<proteinExistence type="predicted"/>
<dbReference type="Proteomes" id="UP000318081">
    <property type="component" value="Chromosome"/>
</dbReference>
<protein>
    <submittedName>
        <fullName evidence="2">ECF sigma factor</fullName>
    </submittedName>
</protein>
<accession>A0ABX5XZB4</accession>
<feature type="domain" description="RNA polymerase sigma-70 ECF-like HTH" evidence="1">
    <location>
        <begin position="8"/>
        <end position="171"/>
    </location>
</feature>
<reference evidence="2 3" key="1">
    <citation type="submission" date="2019-02" db="EMBL/GenBank/DDBJ databases">
        <title>Deep-cultivation of Planctomycetes and their phenomic and genomic characterization uncovers novel biology.</title>
        <authorList>
            <person name="Wiegand S."/>
            <person name="Jogler M."/>
            <person name="Boedeker C."/>
            <person name="Pinto D."/>
            <person name="Vollmers J."/>
            <person name="Rivas-Marin E."/>
            <person name="Kohn T."/>
            <person name="Peeters S.H."/>
            <person name="Heuer A."/>
            <person name="Rast P."/>
            <person name="Oberbeckmann S."/>
            <person name="Bunk B."/>
            <person name="Jeske O."/>
            <person name="Meyerdierks A."/>
            <person name="Storesund J.E."/>
            <person name="Kallscheuer N."/>
            <person name="Luecker S."/>
            <person name="Lage O.M."/>
            <person name="Pohl T."/>
            <person name="Merkel B.J."/>
            <person name="Hornburger P."/>
            <person name="Mueller R.-W."/>
            <person name="Bruemmer F."/>
            <person name="Labrenz M."/>
            <person name="Spormann A.M."/>
            <person name="Op den Camp H."/>
            <person name="Overmann J."/>
            <person name="Amann R."/>
            <person name="Jetten M.S.M."/>
            <person name="Mascher T."/>
            <person name="Medema M.H."/>
            <person name="Devos D.P."/>
            <person name="Kaster A.-K."/>
            <person name="Ovreas L."/>
            <person name="Rohde M."/>
            <person name="Galperin M.Y."/>
            <person name="Jogler C."/>
        </authorList>
    </citation>
    <scope>NUCLEOTIDE SEQUENCE [LARGE SCALE GENOMIC DNA]</scope>
    <source>
        <strain evidence="2 3">TBK1r</strain>
    </source>
</reference>
<dbReference type="InterPro" id="IPR053812">
    <property type="entry name" value="HTH_Sigma70_ECF-like"/>
</dbReference>
<sequence>MPGPPPRESTESMLVSVYQELRKLAAHYLGEEGSRETLQATALVHEAYLRLQKCDSRWDNEGHFFVAAATSIRRIIVEYAREKRTQKRGGQVNIVPLHEFAVGRISDHERLIELSDCLEVLAVQDAMAAKVGELRLFCGLTLVECAEVLDSSVATMHREWKFARAYLVANLHES</sequence>
<dbReference type="NCBIfam" id="TIGR02937">
    <property type="entry name" value="sigma70-ECF"/>
    <property type="match status" value="1"/>
</dbReference>
<dbReference type="Pfam" id="PF07638">
    <property type="entry name" value="Sigma70_ECF"/>
    <property type="match status" value="1"/>
</dbReference>
<dbReference type="InterPro" id="IPR014284">
    <property type="entry name" value="RNA_pol_sigma-70_dom"/>
</dbReference>
<dbReference type="InterPro" id="IPR011517">
    <property type="entry name" value="RNA_pol_sigma70_ECF-like"/>
</dbReference>
<evidence type="ECO:0000313" key="2">
    <source>
        <dbReference type="EMBL" id="QDV87375.1"/>
    </source>
</evidence>
<dbReference type="EMBL" id="CP036432">
    <property type="protein sequence ID" value="QDV87375.1"/>
    <property type="molecule type" value="Genomic_DNA"/>
</dbReference>
<evidence type="ECO:0000313" key="3">
    <source>
        <dbReference type="Proteomes" id="UP000318081"/>
    </source>
</evidence>
<dbReference type="NCBIfam" id="TIGR02999">
    <property type="entry name" value="Sig-70_X6"/>
    <property type="match status" value="1"/>
</dbReference>
<organism evidence="2 3">
    <name type="scientific">Stieleria magnilauensis</name>
    <dbReference type="NCBI Taxonomy" id="2527963"/>
    <lineage>
        <taxon>Bacteria</taxon>
        <taxon>Pseudomonadati</taxon>
        <taxon>Planctomycetota</taxon>
        <taxon>Planctomycetia</taxon>
        <taxon>Pirellulales</taxon>
        <taxon>Pirellulaceae</taxon>
        <taxon>Stieleria</taxon>
    </lineage>
</organism>
<gene>
    <name evidence="2" type="ORF">TBK1r_64050</name>
</gene>
<keyword evidence="3" id="KW-1185">Reference proteome</keyword>
<name>A0ABX5XZB4_9BACT</name>